<reference evidence="3 4" key="1">
    <citation type="journal article" date="2013" name="Genome Announc.">
        <title>Draft Genome Sequence of Sphingobium quisquiliarum Strain P25T, a Novel Hexachlorocyclohexane (HCH)-Degrading Bacterium Isolated from an HCH Dumpsite.</title>
        <authorList>
            <person name="Kumar Singh A."/>
            <person name="Sangwan N."/>
            <person name="Sharma A."/>
            <person name="Gupta V."/>
            <person name="Khurana J.P."/>
            <person name="Lal R."/>
        </authorList>
    </citation>
    <scope>NUCLEOTIDE SEQUENCE [LARGE SCALE GENOMIC DNA]</scope>
    <source>
        <strain evidence="3 4">P25</strain>
    </source>
</reference>
<evidence type="ECO:0000313" key="3">
    <source>
        <dbReference type="EMBL" id="EQB02855.1"/>
    </source>
</evidence>
<dbReference type="GO" id="GO:0016810">
    <property type="term" value="F:hydrolase activity, acting on carbon-nitrogen (but not peptide) bonds"/>
    <property type="evidence" value="ECO:0007669"/>
    <property type="project" value="InterPro"/>
</dbReference>
<evidence type="ECO:0000313" key="4">
    <source>
        <dbReference type="Proteomes" id="UP000015525"/>
    </source>
</evidence>
<evidence type="ECO:0000256" key="1">
    <source>
        <dbReference type="SAM" id="SignalP"/>
    </source>
</evidence>
<proteinExistence type="predicted"/>
<sequence length="566" mass="59491">MIAALLALSLPSMAQAQFGAEAPPPPLAADLILKNGHVWTPQGWAKDVVISKGVIIAVGDGAAAKAAPGGKVIDLKGKTVLPGLHDLHVHPMSAGLSELQCQIEPTSTMKQALDAVAGCVKGKAPGDWIVGRAYEPAALGETPSKGLLDRIAPNNPVLLTDVSIHSSWANSAALKLAGITRDTPNPEGGIIERDAKGEPTGVLREAAANLVRVKIPPSSRAVNAKALQWALDKMLFYGITGFEDALVSRGAAQAYADLADAGQLKQHVRACMIAADQQLIALRQVYARQRFDPGCVKILTDGVPTDGHTAAMLEDYVPHAGPHADADPARAKGLLLIPPATLKADVVRYDGMGLVVKMHAAGDAAVRESLDAIQAAREAHGFSGLQHEVAHASFVAPDDLKRARAIGATLEFSPYIWSPSPIVDNIVTAVGDQRMKRWIPIREALDAGVFTVAGSDWNVIPSVNPWAAIETLVTRRAPGGGGEPAGPAEAITLKEAVRIFTIDGARQLGRGDETGTIETGKRADLVIIDRDIFNVPITTVHDTRVLMTLIDGEVAYQAPGNGLTAQ</sequence>
<dbReference type="InterPro" id="IPR013108">
    <property type="entry name" value="Amidohydro_3"/>
</dbReference>
<feature type="signal peptide" evidence="1">
    <location>
        <begin position="1"/>
        <end position="16"/>
    </location>
</feature>
<dbReference type="InterPro" id="IPR033932">
    <property type="entry name" value="YtcJ-like"/>
</dbReference>
<dbReference type="CDD" id="cd01300">
    <property type="entry name" value="YtcJ_like"/>
    <property type="match status" value="1"/>
</dbReference>
<dbReference type="SUPFAM" id="SSF51338">
    <property type="entry name" value="Composite domain of metallo-dependent hydrolases"/>
    <property type="match status" value="1"/>
</dbReference>
<keyword evidence="4" id="KW-1185">Reference proteome</keyword>
<dbReference type="PATRIC" id="fig|1329909.3.peg.2999"/>
<dbReference type="Gene3D" id="3.20.20.140">
    <property type="entry name" value="Metal-dependent hydrolases"/>
    <property type="match status" value="1"/>
</dbReference>
<dbReference type="AlphaFoldDB" id="T0HUA7"/>
<dbReference type="Pfam" id="PF07969">
    <property type="entry name" value="Amidohydro_3"/>
    <property type="match status" value="1"/>
</dbReference>
<dbReference type="PANTHER" id="PTHR22642">
    <property type="entry name" value="IMIDAZOLONEPROPIONASE"/>
    <property type="match status" value="1"/>
</dbReference>
<dbReference type="EMBL" id="ATHO01000141">
    <property type="protein sequence ID" value="EQB02855.1"/>
    <property type="molecule type" value="Genomic_DNA"/>
</dbReference>
<accession>T0HUA7</accession>
<gene>
    <name evidence="3" type="ORF">L288_15595</name>
</gene>
<dbReference type="InterPro" id="IPR032466">
    <property type="entry name" value="Metal_Hydrolase"/>
</dbReference>
<dbReference type="SUPFAM" id="SSF51556">
    <property type="entry name" value="Metallo-dependent hydrolases"/>
    <property type="match status" value="1"/>
</dbReference>
<dbReference type="Proteomes" id="UP000015525">
    <property type="component" value="Unassembled WGS sequence"/>
</dbReference>
<dbReference type="InterPro" id="IPR011059">
    <property type="entry name" value="Metal-dep_hydrolase_composite"/>
</dbReference>
<dbReference type="PANTHER" id="PTHR22642:SF2">
    <property type="entry name" value="PROTEIN LONG AFTER FAR-RED 3"/>
    <property type="match status" value="1"/>
</dbReference>
<feature type="chain" id="PRO_5004576731" description="Amidohydrolase 3 domain-containing protein" evidence="1">
    <location>
        <begin position="17"/>
        <end position="566"/>
    </location>
</feature>
<evidence type="ECO:0000259" key="2">
    <source>
        <dbReference type="Pfam" id="PF07969"/>
    </source>
</evidence>
<dbReference type="Gene3D" id="2.30.40.10">
    <property type="entry name" value="Urease, subunit C, domain 1"/>
    <property type="match status" value="1"/>
</dbReference>
<feature type="domain" description="Amidohydrolase 3" evidence="2">
    <location>
        <begin position="71"/>
        <end position="556"/>
    </location>
</feature>
<dbReference type="RefSeq" id="WP_021239176.1">
    <property type="nucleotide sequence ID" value="NZ_ATHO01000141.1"/>
</dbReference>
<comment type="caution">
    <text evidence="3">The sequence shown here is derived from an EMBL/GenBank/DDBJ whole genome shotgun (WGS) entry which is preliminary data.</text>
</comment>
<dbReference type="Gene3D" id="3.10.310.70">
    <property type="match status" value="1"/>
</dbReference>
<keyword evidence="1" id="KW-0732">Signal</keyword>
<protein>
    <recommendedName>
        <fullName evidence="2">Amidohydrolase 3 domain-containing protein</fullName>
    </recommendedName>
</protein>
<name>T0HUA7_9SPHN</name>
<organism evidence="3 4">
    <name type="scientific">Sphingobium quisquiliarum P25</name>
    <dbReference type="NCBI Taxonomy" id="1329909"/>
    <lineage>
        <taxon>Bacteria</taxon>
        <taxon>Pseudomonadati</taxon>
        <taxon>Pseudomonadota</taxon>
        <taxon>Alphaproteobacteria</taxon>
        <taxon>Sphingomonadales</taxon>
        <taxon>Sphingomonadaceae</taxon>
        <taxon>Sphingobium</taxon>
    </lineage>
</organism>